<dbReference type="AlphaFoldDB" id="A0A2I0B8Z7"/>
<dbReference type="EMBL" id="KZ451905">
    <property type="protein sequence ID" value="PKA64263.1"/>
    <property type="molecule type" value="Genomic_DNA"/>
</dbReference>
<dbReference type="Proteomes" id="UP000236161">
    <property type="component" value="Unassembled WGS sequence"/>
</dbReference>
<evidence type="ECO:0000313" key="2">
    <source>
        <dbReference type="EMBL" id="PKA64263.1"/>
    </source>
</evidence>
<evidence type="ECO:0000313" key="3">
    <source>
        <dbReference type="Proteomes" id="UP000236161"/>
    </source>
</evidence>
<feature type="region of interest" description="Disordered" evidence="1">
    <location>
        <begin position="32"/>
        <end position="58"/>
    </location>
</feature>
<keyword evidence="3" id="KW-1185">Reference proteome</keyword>
<organism evidence="2 3">
    <name type="scientific">Apostasia shenzhenica</name>
    <dbReference type="NCBI Taxonomy" id="1088818"/>
    <lineage>
        <taxon>Eukaryota</taxon>
        <taxon>Viridiplantae</taxon>
        <taxon>Streptophyta</taxon>
        <taxon>Embryophyta</taxon>
        <taxon>Tracheophyta</taxon>
        <taxon>Spermatophyta</taxon>
        <taxon>Magnoliopsida</taxon>
        <taxon>Liliopsida</taxon>
        <taxon>Asparagales</taxon>
        <taxon>Orchidaceae</taxon>
        <taxon>Apostasioideae</taxon>
        <taxon>Apostasia</taxon>
    </lineage>
</organism>
<sequence length="89" mass="9882">MTPTTSPLVFIQVAEVRVAFGHAHQCTSRLPGGHVISGSVPPHPERTRGADVTSHGADITSAHVEQWRYKVNSKHRKTMPKRSYRIDRG</sequence>
<accession>A0A2I0B8Z7</accession>
<name>A0A2I0B8Z7_9ASPA</name>
<gene>
    <name evidence="2" type="ORF">AXF42_Ash009483</name>
</gene>
<protein>
    <submittedName>
        <fullName evidence="2">Uncharacterized protein</fullName>
    </submittedName>
</protein>
<reference evidence="2 3" key="1">
    <citation type="journal article" date="2017" name="Nature">
        <title>The Apostasia genome and the evolution of orchids.</title>
        <authorList>
            <person name="Zhang G.Q."/>
            <person name="Liu K.W."/>
            <person name="Li Z."/>
            <person name="Lohaus R."/>
            <person name="Hsiao Y.Y."/>
            <person name="Niu S.C."/>
            <person name="Wang J.Y."/>
            <person name="Lin Y.C."/>
            <person name="Xu Q."/>
            <person name="Chen L.J."/>
            <person name="Yoshida K."/>
            <person name="Fujiwara S."/>
            <person name="Wang Z.W."/>
            <person name="Zhang Y.Q."/>
            <person name="Mitsuda N."/>
            <person name="Wang M."/>
            <person name="Liu G.H."/>
            <person name="Pecoraro L."/>
            <person name="Huang H.X."/>
            <person name="Xiao X.J."/>
            <person name="Lin M."/>
            <person name="Wu X.Y."/>
            <person name="Wu W.L."/>
            <person name="Chen Y.Y."/>
            <person name="Chang S.B."/>
            <person name="Sakamoto S."/>
            <person name="Ohme-Takagi M."/>
            <person name="Yagi M."/>
            <person name="Zeng S.J."/>
            <person name="Shen C.Y."/>
            <person name="Yeh C.M."/>
            <person name="Luo Y.B."/>
            <person name="Tsai W.C."/>
            <person name="Van de Peer Y."/>
            <person name="Liu Z.J."/>
        </authorList>
    </citation>
    <scope>NUCLEOTIDE SEQUENCE [LARGE SCALE GENOMIC DNA]</scope>
    <source>
        <strain evidence="3">cv. Shenzhen</strain>
        <tissue evidence="2">Stem</tissue>
    </source>
</reference>
<proteinExistence type="predicted"/>
<evidence type="ECO:0000256" key="1">
    <source>
        <dbReference type="SAM" id="MobiDB-lite"/>
    </source>
</evidence>